<dbReference type="PhylomeDB" id="A0A068V9K8"/>
<dbReference type="OrthoDB" id="407127at2759"/>
<dbReference type="AlphaFoldDB" id="A0A068V9K8"/>
<organism evidence="1 2">
    <name type="scientific">Coffea canephora</name>
    <name type="common">Robusta coffee</name>
    <dbReference type="NCBI Taxonomy" id="49390"/>
    <lineage>
        <taxon>Eukaryota</taxon>
        <taxon>Viridiplantae</taxon>
        <taxon>Streptophyta</taxon>
        <taxon>Embryophyta</taxon>
        <taxon>Tracheophyta</taxon>
        <taxon>Spermatophyta</taxon>
        <taxon>Magnoliopsida</taxon>
        <taxon>eudicotyledons</taxon>
        <taxon>Gunneridae</taxon>
        <taxon>Pentapetalae</taxon>
        <taxon>asterids</taxon>
        <taxon>lamiids</taxon>
        <taxon>Gentianales</taxon>
        <taxon>Rubiaceae</taxon>
        <taxon>Ixoroideae</taxon>
        <taxon>Gardenieae complex</taxon>
        <taxon>Bertiereae - Coffeeae clade</taxon>
        <taxon>Coffeeae</taxon>
        <taxon>Coffea</taxon>
    </lineage>
</organism>
<evidence type="ECO:0000313" key="1">
    <source>
        <dbReference type="EMBL" id="CDP17182.1"/>
    </source>
</evidence>
<gene>
    <name evidence="1" type="ORF">GSCOC_T00000647001</name>
</gene>
<dbReference type="InParanoid" id="A0A068V9K8"/>
<dbReference type="PANTHER" id="PTHR35759">
    <property type="entry name" value="BNAA09G03860D PROTEIN"/>
    <property type="match status" value="1"/>
</dbReference>
<dbReference type="PANTHER" id="PTHR35759:SF1">
    <property type="entry name" value="OS07G0673000 PROTEIN"/>
    <property type="match status" value="1"/>
</dbReference>
<dbReference type="EMBL" id="HG739232">
    <property type="protein sequence ID" value="CDP17182.1"/>
    <property type="molecule type" value="Genomic_DNA"/>
</dbReference>
<protein>
    <submittedName>
        <fullName evidence="1">Uncharacterized protein</fullName>
    </submittedName>
</protein>
<name>A0A068V9K8_COFCA</name>
<accession>A0A068V9K8</accession>
<evidence type="ECO:0000313" key="2">
    <source>
        <dbReference type="Proteomes" id="UP000295252"/>
    </source>
</evidence>
<dbReference type="Proteomes" id="UP000295252">
    <property type="component" value="Chromosome IV"/>
</dbReference>
<dbReference type="Gramene" id="CDP17182">
    <property type="protein sequence ID" value="CDP17182"/>
    <property type="gene ID" value="GSCOC_T00000647001"/>
</dbReference>
<dbReference type="OMA" id="WPPEPVM"/>
<proteinExistence type="predicted"/>
<reference evidence="2" key="1">
    <citation type="journal article" date="2014" name="Science">
        <title>The coffee genome provides insight into the convergent evolution of caffeine biosynthesis.</title>
        <authorList>
            <person name="Denoeud F."/>
            <person name="Carretero-Paulet L."/>
            <person name="Dereeper A."/>
            <person name="Droc G."/>
            <person name="Guyot R."/>
            <person name="Pietrella M."/>
            <person name="Zheng C."/>
            <person name="Alberti A."/>
            <person name="Anthony F."/>
            <person name="Aprea G."/>
            <person name="Aury J.M."/>
            <person name="Bento P."/>
            <person name="Bernard M."/>
            <person name="Bocs S."/>
            <person name="Campa C."/>
            <person name="Cenci A."/>
            <person name="Combes M.C."/>
            <person name="Crouzillat D."/>
            <person name="Da Silva C."/>
            <person name="Daddiego L."/>
            <person name="De Bellis F."/>
            <person name="Dussert S."/>
            <person name="Garsmeur O."/>
            <person name="Gayraud T."/>
            <person name="Guignon V."/>
            <person name="Jahn K."/>
            <person name="Jamilloux V."/>
            <person name="Joet T."/>
            <person name="Labadie K."/>
            <person name="Lan T."/>
            <person name="Leclercq J."/>
            <person name="Lepelley M."/>
            <person name="Leroy T."/>
            <person name="Li L.T."/>
            <person name="Librado P."/>
            <person name="Lopez L."/>
            <person name="Munoz A."/>
            <person name="Noel B."/>
            <person name="Pallavicini A."/>
            <person name="Perrotta G."/>
            <person name="Poncet V."/>
            <person name="Pot D."/>
            <person name="Priyono X."/>
            <person name="Rigoreau M."/>
            <person name="Rouard M."/>
            <person name="Rozas J."/>
            <person name="Tranchant-Dubreuil C."/>
            <person name="VanBuren R."/>
            <person name="Zhang Q."/>
            <person name="Andrade A.C."/>
            <person name="Argout X."/>
            <person name="Bertrand B."/>
            <person name="de Kochko A."/>
            <person name="Graziosi G."/>
            <person name="Henry R.J."/>
            <person name="Jayarama X."/>
            <person name="Ming R."/>
            <person name="Nagai C."/>
            <person name="Rounsley S."/>
            <person name="Sankoff D."/>
            <person name="Giuliano G."/>
            <person name="Albert V.A."/>
            <person name="Wincker P."/>
            <person name="Lashermes P."/>
        </authorList>
    </citation>
    <scope>NUCLEOTIDE SEQUENCE [LARGE SCALE GENOMIC DNA]</scope>
    <source>
        <strain evidence="2">cv. DH200-94</strain>
    </source>
</reference>
<keyword evidence="2" id="KW-1185">Reference proteome</keyword>
<dbReference type="FunCoup" id="A0A068V9K8">
    <property type="interactions" value="1212"/>
</dbReference>
<sequence>MELARLAVDSGGDPGAIHRALDPTPIKVPDVEGSKEDKCELTRTPYGWRFINEELNSYLKFLFEMIVARGPNVGLNVSLNRYDFFHGHLFIAVDSGRLGILFHAKEYPAYEKEVFPYNMGYCQIGSNVTYDDSMNLRNILWLAPLPSNSTKTWLAPGVLVVLDAHPEGIIYQDLIPEYVKFARTLYEEDFGEVVVDVNYLNVGAEVPKYQLFMC</sequence>